<name>A0A7T8HF18_CALRO</name>
<evidence type="ECO:0000259" key="2">
    <source>
        <dbReference type="Pfam" id="PF00501"/>
    </source>
</evidence>
<evidence type="ECO:0000256" key="1">
    <source>
        <dbReference type="ARBA" id="ARBA00013275"/>
    </source>
</evidence>
<dbReference type="SUPFAM" id="SSF56801">
    <property type="entry name" value="Acetyl-CoA synthetase-like"/>
    <property type="match status" value="1"/>
</dbReference>
<accession>A0A7T8HF18</accession>
<dbReference type="InterPro" id="IPR042099">
    <property type="entry name" value="ANL_N_sf"/>
</dbReference>
<dbReference type="OrthoDB" id="1706066at2759"/>
<organism evidence="3 4">
    <name type="scientific">Caligus rogercresseyi</name>
    <name type="common">Sea louse</name>
    <dbReference type="NCBI Taxonomy" id="217165"/>
    <lineage>
        <taxon>Eukaryota</taxon>
        <taxon>Metazoa</taxon>
        <taxon>Ecdysozoa</taxon>
        <taxon>Arthropoda</taxon>
        <taxon>Crustacea</taxon>
        <taxon>Multicrustacea</taxon>
        <taxon>Hexanauplia</taxon>
        <taxon>Copepoda</taxon>
        <taxon>Siphonostomatoida</taxon>
        <taxon>Caligidae</taxon>
        <taxon>Caligus</taxon>
    </lineage>
</organism>
<reference evidence="4" key="1">
    <citation type="submission" date="2021-01" db="EMBL/GenBank/DDBJ databases">
        <title>Caligus Genome Assembly.</title>
        <authorList>
            <person name="Gallardo-Escarate C."/>
        </authorList>
    </citation>
    <scope>NUCLEOTIDE SEQUENCE [LARGE SCALE GENOMIC DNA]</scope>
</reference>
<dbReference type="PANTHER" id="PTHR24095:SF244">
    <property type="entry name" value="ACETYL-COENZYME A SYNTHETASE"/>
    <property type="match status" value="1"/>
</dbReference>
<keyword evidence="4" id="KW-1185">Reference proteome</keyword>
<sequence length="172" mass="19023">WITGHTYPSPYSSRELPSIRPTTVLGNHSEISVSKFYTAPTAIRALMKFGEDFVSKYDLSSLQVLGTVGEPINPEAWLWYHKNVGGSQCSIVDTYWQTETGGHILTPLPGCTPTKPGSACFPFFGVSPVILDESGSELSGEAEGYIAFTKPWPGMMRTVYGNHERFEKTYFS</sequence>
<dbReference type="GO" id="GO:0006085">
    <property type="term" value="P:acetyl-CoA biosynthetic process"/>
    <property type="evidence" value="ECO:0007669"/>
    <property type="project" value="TreeGrafter"/>
</dbReference>
<dbReference type="InterPro" id="IPR000873">
    <property type="entry name" value="AMP-dep_synth/lig_dom"/>
</dbReference>
<dbReference type="GO" id="GO:0003987">
    <property type="term" value="F:acetate-CoA ligase activity"/>
    <property type="evidence" value="ECO:0007669"/>
    <property type="project" value="UniProtKB-EC"/>
</dbReference>
<dbReference type="Pfam" id="PF00501">
    <property type="entry name" value="AMP-binding"/>
    <property type="match status" value="1"/>
</dbReference>
<dbReference type="PANTHER" id="PTHR24095">
    <property type="entry name" value="ACETYL-COENZYME A SYNTHETASE"/>
    <property type="match status" value="1"/>
</dbReference>
<dbReference type="EMBL" id="CP045895">
    <property type="protein sequence ID" value="QQP48601.1"/>
    <property type="molecule type" value="Genomic_DNA"/>
</dbReference>
<proteinExistence type="predicted"/>
<evidence type="ECO:0000313" key="4">
    <source>
        <dbReference type="Proteomes" id="UP000595437"/>
    </source>
</evidence>
<protein>
    <recommendedName>
        <fullName evidence="1">acetate--CoA ligase</fullName>
        <ecNumber evidence="1">6.2.1.1</ecNumber>
    </recommendedName>
</protein>
<gene>
    <name evidence="3" type="ORF">FKW44_008969</name>
</gene>
<dbReference type="EC" id="6.2.1.1" evidence="1"/>
<feature type="domain" description="AMP-dependent synthetase/ligase" evidence="2">
    <location>
        <begin position="21"/>
        <end position="158"/>
    </location>
</feature>
<dbReference type="AlphaFoldDB" id="A0A7T8HF18"/>
<dbReference type="Gene3D" id="3.40.50.12780">
    <property type="entry name" value="N-terminal domain of ligase-like"/>
    <property type="match status" value="1"/>
</dbReference>
<feature type="non-terminal residue" evidence="3">
    <location>
        <position position="1"/>
    </location>
</feature>
<dbReference type="Proteomes" id="UP000595437">
    <property type="component" value="Chromosome 6"/>
</dbReference>
<evidence type="ECO:0000313" key="3">
    <source>
        <dbReference type="EMBL" id="QQP48601.1"/>
    </source>
</evidence>
<feature type="non-terminal residue" evidence="3">
    <location>
        <position position="172"/>
    </location>
</feature>